<dbReference type="InterPro" id="IPR052930">
    <property type="entry name" value="TA_antitoxin_MntA"/>
</dbReference>
<name>U1PTK9_9EURY</name>
<dbReference type="STRING" id="1238425.J07HQW2_02181"/>
<gene>
    <name evidence="2" type="ORF">J07HQW2_02181</name>
</gene>
<feature type="domain" description="Polymerase beta nucleotidyltransferase" evidence="1">
    <location>
        <begin position="15"/>
        <end position="104"/>
    </location>
</feature>
<dbReference type="RefSeq" id="WP_021055194.1">
    <property type="nucleotide sequence ID" value="NZ_KE356561.1"/>
</dbReference>
<dbReference type="InterPro" id="IPR041633">
    <property type="entry name" value="Polbeta"/>
</dbReference>
<dbReference type="HOGENOM" id="CLU_142038_0_0_2"/>
<sequence length="166" mass="18346">MKNTGLTTLDLDALRAVLREHPIQLAILFGSYATETTYTTSDIDLAVEFDDHRPSDPSYNDVFFGLSADLSEALEADDVGLVNLHAVSPQFATTIFEQGILLVGEIEHATELRRQLTAYDPDQQSPRERLDAALDRIDDHLSDDDVEAPATGDAEDNGRRIASIRF</sequence>
<dbReference type="PANTHER" id="PTHR43852:SF2">
    <property type="entry name" value="PROTEIN ADENYLYLTRANSFERASE MNTA"/>
    <property type="match status" value="1"/>
</dbReference>
<dbReference type="eggNOG" id="arCOG02105">
    <property type="taxonomic scope" value="Archaea"/>
</dbReference>
<dbReference type="GO" id="GO:0016740">
    <property type="term" value="F:transferase activity"/>
    <property type="evidence" value="ECO:0007669"/>
    <property type="project" value="UniProtKB-KW"/>
</dbReference>
<proteinExistence type="predicted"/>
<dbReference type="Pfam" id="PF18765">
    <property type="entry name" value="Polbeta"/>
    <property type="match status" value="1"/>
</dbReference>
<keyword evidence="2" id="KW-0808">Transferase</keyword>
<protein>
    <submittedName>
        <fullName evidence="2">Putative nucleotidyltransferase</fullName>
    </submittedName>
</protein>
<dbReference type="NCBIfam" id="NF047752">
    <property type="entry name" value="MntA_antitoxin"/>
    <property type="match status" value="1"/>
</dbReference>
<dbReference type="EMBL" id="KE356561">
    <property type="protein sequence ID" value="ERG95721.1"/>
    <property type="molecule type" value="Genomic_DNA"/>
</dbReference>
<dbReference type="Gene3D" id="3.30.460.10">
    <property type="entry name" value="Beta Polymerase, domain 2"/>
    <property type="match status" value="1"/>
</dbReference>
<dbReference type="AlphaFoldDB" id="U1PTK9"/>
<accession>U1PTK9</accession>
<evidence type="ECO:0000313" key="2">
    <source>
        <dbReference type="EMBL" id="ERG95721.1"/>
    </source>
</evidence>
<reference evidence="2 3" key="1">
    <citation type="journal article" date="2013" name="PLoS ONE">
        <title>Assembly-driven community genomics of a hypersaline microbial ecosystem.</title>
        <authorList>
            <person name="Podell S."/>
            <person name="Ugalde J.A."/>
            <person name="Narasingarao P."/>
            <person name="Banfield J.F."/>
            <person name="Heidelberg K.B."/>
            <person name="Allen E.E."/>
        </authorList>
    </citation>
    <scope>NUCLEOTIDE SEQUENCE [LARGE SCALE GENOMIC DNA]</scope>
    <source>
        <strain evidence="3">J07HQW2</strain>
    </source>
</reference>
<organism evidence="2 3">
    <name type="scientific">Haloquadratum walsbyi J07HQW2</name>
    <dbReference type="NCBI Taxonomy" id="1238425"/>
    <lineage>
        <taxon>Archaea</taxon>
        <taxon>Methanobacteriati</taxon>
        <taxon>Methanobacteriota</taxon>
        <taxon>Stenosarchaea group</taxon>
        <taxon>Halobacteria</taxon>
        <taxon>Halobacteriales</taxon>
        <taxon>Haloferacaceae</taxon>
        <taxon>Haloquadratum</taxon>
    </lineage>
</organism>
<dbReference type="PANTHER" id="PTHR43852">
    <property type="entry name" value="NUCLEOTIDYLTRANSFERASE"/>
    <property type="match status" value="1"/>
</dbReference>
<dbReference type="Proteomes" id="UP000030710">
    <property type="component" value="Unassembled WGS sequence"/>
</dbReference>
<dbReference type="CDD" id="cd05403">
    <property type="entry name" value="NT_KNTase_like"/>
    <property type="match status" value="1"/>
</dbReference>
<dbReference type="SUPFAM" id="SSF81301">
    <property type="entry name" value="Nucleotidyltransferase"/>
    <property type="match status" value="1"/>
</dbReference>
<evidence type="ECO:0000259" key="1">
    <source>
        <dbReference type="Pfam" id="PF18765"/>
    </source>
</evidence>
<dbReference type="InterPro" id="IPR043519">
    <property type="entry name" value="NT_sf"/>
</dbReference>
<evidence type="ECO:0000313" key="3">
    <source>
        <dbReference type="Proteomes" id="UP000030710"/>
    </source>
</evidence>